<name>A0ABN0YQ51_9ACTN</name>
<protein>
    <submittedName>
        <fullName evidence="3">Amidase</fullName>
    </submittedName>
</protein>
<proteinExistence type="inferred from homology"/>
<dbReference type="Pfam" id="PF01425">
    <property type="entry name" value="Amidase"/>
    <property type="match status" value="1"/>
</dbReference>
<gene>
    <name evidence="3" type="ORF">GCM10010357_27650</name>
</gene>
<dbReference type="SUPFAM" id="SSF75304">
    <property type="entry name" value="Amidase signature (AS) enzymes"/>
    <property type="match status" value="1"/>
</dbReference>
<reference evidence="3 4" key="1">
    <citation type="journal article" date="2019" name="Int. J. Syst. Evol. Microbiol.">
        <title>The Global Catalogue of Microorganisms (GCM) 10K type strain sequencing project: providing services to taxonomists for standard genome sequencing and annotation.</title>
        <authorList>
            <consortium name="The Broad Institute Genomics Platform"/>
            <consortium name="The Broad Institute Genome Sequencing Center for Infectious Disease"/>
            <person name="Wu L."/>
            <person name="Ma J."/>
        </authorList>
    </citation>
    <scope>NUCLEOTIDE SEQUENCE [LARGE SCALE GENOMIC DNA]</scope>
    <source>
        <strain evidence="3 4">JCM 4788</strain>
    </source>
</reference>
<dbReference type="EMBL" id="BAAABX010000030">
    <property type="protein sequence ID" value="GAA0405157.1"/>
    <property type="molecule type" value="Genomic_DNA"/>
</dbReference>
<dbReference type="NCBIfam" id="NF004717">
    <property type="entry name" value="PRK06061.1"/>
    <property type="match status" value="1"/>
</dbReference>
<evidence type="ECO:0000259" key="2">
    <source>
        <dbReference type="Pfam" id="PF01425"/>
    </source>
</evidence>
<dbReference type="InterPro" id="IPR023631">
    <property type="entry name" value="Amidase_dom"/>
</dbReference>
<dbReference type="Proteomes" id="UP001500879">
    <property type="component" value="Unassembled WGS sequence"/>
</dbReference>
<evidence type="ECO:0000256" key="1">
    <source>
        <dbReference type="ARBA" id="ARBA00009199"/>
    </source>
</evidence>
<sequence length="454" mass="47552">MTGLVEQVRLVAEGAVSSRELTEAALRRIEGTRDALNAFRWVRAEEALREADAADRLRAAGERRALLGVPVAVKDDMDVAGLPTAFGCRGEFPAKEADGAAVRRLRAAGAVIVGKTNTPELGQWPMTEGPGFGVTRNPWDPGRTPGGSSGGSAAAVAAGIVAGALGSDGAGSVRIPAAWTHLVGVKPQRGRVPTWPEREVFNGLTCHGVLARSVADAALLLGVAAAEPFGVRKPRRLRIALSLRPAYAAVRHRLEPAARAAVERTAACLAELGHEVVAEEPRYGLVGPAFVPRAMGGVRELARRVPDPGLLDPRTRQNVRGGTLLGGPVLRLARAAERPLRARLGELFGRYDVLLTPTTAAPPLPVGALDGLSARETDSAMITACPYTWPWNVLGWPAVNVPAGLTAGGLPLGAQLLGPAGSEALLLSLAGQLEAEERWFERWPTGHEPALSAG</sequence>
<evidence type="ECO:0000313" key="4">
    <source>
        <dbReference type="Proteomes" id="UP001500879"/>
    </source>
</evidence>
<accession>A0ABN0YQ51</accession>
<dbReference type="InterPro" id="IPR000120">
    <property type="entry name" value="Amidase"/>
</dbReference>
<evidence type="ECO:0000313" key="3">
    <source>
        <dbReference type="EMBL" id="GAA0405157.1"/>
    </source>
</evidence>
<organism evidence="3 4">
    <name type="scientific">Streptomyces luteireticuli</name>
    <dbReference type="NCBI Taxonomy" id="173858"/>
    <lineage>
        <taxon>Bacteria</taxon>
        <taxon>Bacillati</taxon>
        <taxon>Actinomycetota</taxon>
        <taxon>Actinomycetes</taxon>
        <taxon>Kitasatosporales</taxon>
        <taxon>Streptomycetaceae</taxon>
        <taxon>Streptomyces</taxon>
    </lineage>
</organism>
<feature type="domain" description="Amidase" evidence="2">
    <location>
        <begin position="20"/>
        <end position="427"/>
    </location>
</feature>
<dbReference type="RefSeq" id="WP_344023763.1">
    <property type="nucleotide sequence ID" value="NZ_BAAABX010000030.1"/>
</dbReference>
<dbReference type="Gene3D" id="3.90.1300.10">
    <property type="entry name" value="Amidase signature (AS) domain"/>
    <property type="match status" value="1"/>
</dbReference>
<dbReference type="PANTHER" id="PTHR11895">
    <property type="entry name" value="TRANSAMIDASE"/>
    <property type="match status" value="1"/>
</dbReference>
<dbReference type="PROSITE" id="PS00571">
    <property type="entry name" value="AMIDASES"/>
    <property type="match status" value="1"/>
</dbReference>
<dbReference type="PANTHER" id="PTHR11895:SF7">
    <property type="entry name" value="GLUTAMYL-TRNA(GLN) AMIDOTRANSFERASE SUBUNIT A, MITOCHONDRIAL"/>
    <property type="match status" value="1"/>
</dbReference>
<dbReference type="InterPro" id="IPR020556">
    <property type="entry name" value="Amidase_CS"/>
</dbReference>
<comment type="caution">
    <text evidence="3">The sequence shown here is derived from an EMBL/GenBank/DDBJ whole genome shotgun (WGS) entry which is preliminary data.</text>
</comment>
<dbReference type="InterPro" id="IPR036928">
    <property type="entry name" value="AS_sf"/>
</dbReference>
<keyword evidence="4" id="KW-1185">Reference proteome</keyword>
<comment type="similarity">
    <text evidence="1">Belongs to the amidase family.</text>
</comment>